<dbReference type="EMBL" id="CCBQ010000026">
    <property type="protein sequence ID" value="CDO93608.1"/>
    <property type="molecule type" value="Genomic_DNA"/>
</dbReference>
<gene>
    <name evidence="9" type="ORF">KLDO_g1904</name>
</gene>
<evidence type="ECO:0000313" key="9">
    <source>
        <dbReference type="EMBL" id="CDO93608.1"/>
    </source>
</evidence>
<keyword evidence="3 6" id="KW-0863">Zinc-finger</keyword>
<dbReference type="SMART" id="SM00249">
    <property type="entry name" value="PHD"/>
    <property type="match status" value="1"/>
</dbReference>
<dbReference type="FunFam" id="3.30.40.10:FF:000759">
    <property type="entry name" value="COMPASS component SPP1"/>
    <property type="match status" value="1"/>
</dbReference>
<feature type="domain" description="PHD-type" evidence="8">
    <location>
        <begin position="22"/>
        <end position="72"/>
    </location>
</feature>
<keyword evidence="10" id="KW-1185">Reference proteome</keyword>
<evidence type="ECO:0000256" key="2">
    <source>
        <dbReference type="ARBA" id="ARBA00022723"/>
    </source>
</evidence>
<keyword evidence="2" id="KW-0479">Metal-binding</keyword>
<reference evidence="9 10" key="1">
    <citation type="submission" date="2014-03" db="EMBL/GenBank/DDBJ databases">
        <title>The genome of Kluyveromyces dobzhanskii.</title>
        <authorList>
            <person name="Nystedt B."/>
            <person name="Astrom S."/>
        </authorList>
    </citation>
    <scope>NUCLEOTIDE SEQUENCE [LARGE SCALE GENOMIC DNA]</scope>
    <source>
        <strain evidence="9 10">CBS 2104</strain>
    </source>
</reference>
<protein>
    <submittedName>
        <fullName evidence="9">WGS project CCBQ000000000 data, contig 00104</fullName>
    </submittedName>
</protein>
<dbReference type="SUPFAM" id="SSF57903">
    <property type="entry name" value="FYVE/PHD zinc finger"/>
    <property type="match status" value="1"/>
</dbReference>
<dbReference type="InterPro" id="IPR037869">
    <property type="entry name" value="Spp1/CFP1"/>
</dbReference>
<evidence type="ECO:0000256" key="4">
    <source>
        <dbReference type="ARBA" id="ARBA00022833"/>
    </source>
</evidence>
<evidence type="ECO:0000256" key="5">
    <source>
        <dbReference type="ARBA" id="ARBA00023242"/>
    </source>
</evidence>
<evidence type="ECO:0000313" key="10">
    <source>
        <dbReference type="Proteomes" id="UP000031516"/>
    </source>
</evidence>
<evidence type="ECO:0000259" key="8">
    <source>
        <dbReference type="PROSITE" id="PS50016"/>
    </source>
</evidence>
<dbReference type="Proteomes" id="UP000031516">
    <property type="component" value="Unassembled WGS sequence"/>
</dbReference>
<dbReference type="InterPro" id="IPR011011">
    <property type="entry name" value="Znf_FYVE_PHD"/>
</dbReference>
<dbReference type="OrthoDB" id="436852at2759"/>
<comment type="subcellular location">
    <subcellularLocation>
        <location evidence="1">Nucleus</location>
    </subcellularLocation>
</comment>
<sequence>MSLPSWCPQYDGRKHDPKTGEDLYCICKKPDSGELMVGCDGCDDWFHFSCLKIPENYRDLVFSFYCSYCTAGITGPALTNGGKLPKTLWKRKCRLRDCYRECDSASNSKYCSKKHGLQYVQDVVERLQLPNVDKIGLLRQLLTETASLEEFKKLGRDKLPEVSLPLSIERYNNLIENDRQLKNLTKERDELVSNKLLKLAAEEGEIGKYICWVNEVNDKLLPQLAQPAARKKSKTSTKVTICGYHDEFAIPCAVEVFLDELIELKEEEDSICSSVKSICVKTKCAKHQDWIQLAQNEIAEQKEALENVKKRLDLLINVRTNQLRVSFFEQ</sequence>
<dbReference type="CDD" id="cd16039">
    <property type="entry name" value="PHD_SPP1"/>
    <property type="match status" value="1"/>
</dbReference>
<dbReference type="GO" id="GO:0045893">
    <property type="term" value="P:positive regulation of DNA-templated transcription"/>
    <property type="evidence" value="ECO:0007669"/>
    <property type="project" value="TreeGrafter"/>
</dbReference>
<dbReference type="InterPro" id="IPR001965">
    <property type="entry name" value="Znf_PHD"/>
</dbReference>
<keyword evidence="7" id="KW-0175">Coiled coil</keyword>
<evidence type="ECO:0000256" key="7">
    <source>
        <dbReference type="SAM" id="Coils"/>
    </source>
</evidence>
<dbReference type="Pfam" id="PF00628">
    <property type="entry name" value="PHD"/>
    <property type="match status" value="1"/>
</dbReference>
<keyword evidence="5" id="KW-0539">Nucleus</keyword>
<keyword evidence="4" id="KW-0862">Zinc</keyword>
<name>A0A0A8L5X5_9SACH</name>
<dbReference type="InterPro" id="IPR019786">
    <property type="entry name" value="Zinc_finger_PHD-type_CS"/>
</dbReference>
<comment type="caution">
    <text evidence="9">The sequence shown here is derived from an EMBL/GenBank/DDBJ whole genome shotgun (WGS) entry which is preliminary data.</text>
</comment>
<dbReference type="AlphaFoldDB" id="A0A0A8L5X5"/>
<dbReference type="InterPro" id="IPR013083">
    <property type="entry name" value="Znf_RING/FYVE/PHD"/>
</dbReference>
<proteinExistence type="predicted"/>
<organism evidence="9 10">
    <name type="scientific">Kluyveromyces dobzhanskii CBS 2104</name>
    <dbReference type="NCBI Taxonomy" id="1427455"/>
    <lineage>
        <taxon>Eukaryota</taxon>
        <taxon>Fungi</taxon>
        <taxon>Dikarya</taxon>
        <taxon>Ascomycota</taxon>
        <taxon>Saccharomycotina</taxon>
        <taxon>Saccharomycetes</taxon>
        <taxon>Saccharomycetales</taxon>
        <taxon>Saccharomycetaceae</taxon>
        <taxon>Kluyveromyces</taxon>
    </lineage>
</organism>
<dbReference type="GO" id="GO:0048188">
    <property type="term" value="C:Set1C/COMPASS complex"/>
    <property type="evidence" value="ECO:0007669"/>
    <property type="project" value="InterPro"/>
</dbReference>
<dbReference type="GO" id="GO:0008270">
    <property type="term" value="F:zinc ion binding"/>
    <property type="evidence" value="ECO:0007669"/>
    <property type="project" value="UniProtKB-KW"/>
</dbReference>
<accession>A0A0A8L5X5</accession>
<feature type="coiled-coil region" evidence="7">
    <location>
        <begin position="291"/>
        <end position="318"/>
    </location>
</feature>
<dbReference type="PANTHER" id="PTHR46174">
    <property type="entry name" value="CXXC-TYPE ZINC FINGER PROTEIN 1"/>
    <property type="match status" value="1"/>
</dbReference>
<evidence type="ECO:0000256" key="3">
    <source>
        <dbReference type="ARBA" id="ARBA00022771"/>
    </source>
</evidence>
<dbReference type="PROSITE" id="PS50016">
    <property type="entry name" value="ZF_PHD_2"/>
    <property type="match status" value="1"/>
</dbReference>
<evidence type="ECO:0000256" key="1">
    <source>
        <dbReference type="ARBA" id="ARBA00004123"/>
    </source>
</evidence>
<dbReference type="PROSITE" id="PS01359">
    <property type="entry name" value="ZF_PHD_1"/>
    <property type="match status" value="1"/>
</dbReference>
<dbReference type="Gene3D" id="3.30.40.10">
    <property type="entry name" value="Zinc/RING finger domain, C3HC4 (zinc finger)"/>
    <property type="match status" value="1"/>
</dbReference>
<dbReference type="PANTHER" id="PTHR46174:SF1">
    <property type="entry name" value="CXXC-TYPE ZINC FINGER PROTEIN 1"/>
    <property type="match status" value="1"/>
</dbReference>
<dbReference type="InterPro" id="IPR019787">
    <property type="entry name" value="Znf_PHD-finger"/>
</dbReference>
<evidence type="ECO:0000256" key="6">
    <source>
        <dbReference type="PROSITE-ProRule" id="PRU00146"/>
    </source>
</evidence>